<dbReference type="PROSITE" id="PS51257">
    <property type="entry name" value="PROKAR_LIPOPROTEIN"/>
    <property type="match status" value="1"/>
</dbReference>
<dbReference type="EMBL" id="CAJNDS010002498">
    <property type="protein sequence ID" value="CAE7499769.1"/>
    <property type="molecule type" value="Genomic_DNA"/>
</dbReference>
<dbReference type="AlphaFoldDB" id="A0A812SXT9"/>
<feature type="compositionally biased region" description="Polar residues" evidence="1">
    <location>
        <begin position="417"/>
        <end position="428"/>
    </location>
</feature>
<comment type="caution">
    <text evidence="3">The sequence shown here is derived from an EMBL/GenBank/DDBJ whole genome shotgun (WGS) entry which is preliminary data.</text>
</comment>
<evidence type="ECO:0000313" key="3">
    <source>
        <dbReference type="EMBL" id="CAE7499769.1"/>
    </source>
</evidence>
<name>A0A812SXT9_9DINO</name>
<organism evidence="3 4">
    <name type="scientific">Symbiodinium natans</name>
    <dbReference type="NCBI Taxonomy" id="878477"/>
    <lineage>
        <taxon>Eukaryota</taxon>
        <taxon>Sar</taxon>
        <taxon>Alveolata</taxon>
        <taxon>Dinophyceae</taxon>
        <taxon>Suessiales</taxon>
        <taxon>Symbiodiniaceae</taxon>
        <taxon>Symbiodinium</taxon>
    </lineage>
</organism>
<gene>
    <name evidence="3" type="ORF">SNAT2548_LOCUS27991</name>
</gene>
<evidence type="ECO:0000313" key="4">
    <source>
        <dbReference type="Proteomes" id="UP000604046"/>
    </source>
</evidence>
<reference evidence="3" key="1">
    <citation type="submission" date="2021-02" db="EMBL/GenBank/DDBJ databases">
        <authorList>
            <person name="Dougan E. K."/>
            <person name="Rhodes N."/>
            <person name="Thang M."/>
            <person name="Chan C."/>
        </authorList>
    </citation>
    <scope>NUCLEOTIDE SEQUENCE</scope>
</reference>
<protein>
    <submittedName>
        <fullName evidence="3">Uncharacterized protein</fullName>
    </submittedName>
</protein>
<dbReference type="OrthoDB" id="10430118at2759"/>
<feature type="signal peptide" evidence="2">
    <location>
        <begin position="1"/>
        <end position="29"/>
    </location>
</feature>
<evidence type="ECO:0000256" key="2">
    <source>
        <dbReference type="SAM" id="SignalP"/>
    </source>
</evidence>
<keyword evidence="4" id="KW-1185">Reference proteome</keyword>
<feature type="chain" id="PRO_5032279930" evidence="2">
    <location>
        <begin position="30"/>
        <end position="460"/>
    </location>
</feature>
<feature type="region of interest" description="Disordered" evidence="1">
    <location>
        <begin position="367"/>
        <end position="460"/>
    </location>
</feature>
<feature type="compositionally biased region" description="Low complexity" evidence="1">
    <location>
        <begin position="388"/>
        <end position="401"/>
    </location>
</feature>
<proteinExistence type="predicted"/>
<feature type="compositionally biased region" description="Basic residues" evidence="1">
    <location>
        <begin position="449"/>
        <end position="460"/>
    </location>
</feature>
<sequence>MEETLLKLSVSTVCCLLAAACCRAQGAASKPKKERKESRPDRISVSSASQISSASSASDVVSVQSGSGELEPVNLQIDDDSEGDAGSINRRRLLTDSPACASSIRFSTAGISVHVQGIQSYRKKNISISNVVALHLAGSLPLADARVLKGGRLRRVGDDSRTALCRLTLLEGRTIPQNSQSSQSRGLGRLLVCDSVFFNFAAEQWQPISRLGVYMSPRHTLYCAFVPTDDLLFIKVGYRAMSEKRAESILPYIEHKTKRLRITNVAGAGVFLMPLPRSHEAFDDPARAAEESLKSAIRCSKVLQASPSGCNMEFVTFSTSLEYFLVKSKESKESKEGSAGSAGSALQALTQTLRDFSGDQGLLPLRAVATPPSKQHGRSGKRRLVAWSEQSAQPTQSAQSARPPPATPVAGLARPSSVRSRQFISQMASARGPFARRQSRRWRDLSFPRAKKRRKAKSCP</sequence>
<feature type="region of interest" description="Disordered" evidence="1">
    <location>
        <begin position="29"/>
        <end position="51"/>
    </location>
</feature>
<evidence type="ECO:0000256" key="1">
    <source>
        <dbReference type="SAM" id="MobiDB-lite"/>
    </source>
</evidence>
<dbReference type="Proteomes" id="UP000604046">
    <property type="component" value="Unassembled WGS sequence"/>
</dbReference>
<accession>A0A812SXT9</accession>
<keyword evidence="2" id="KW-0732">Signal</keyword>
<feature type="compositionally biased region" description="Basic residues" evidence="1">
    <location>
        <begin position="375"/>
        <end position="384"/>
    </location>
</feature>